<dbReference type="Proteomes" id="UP001281410">
    <property type="component" value="Unassembled WGS sequence"/>
</dbReference>
<evidence type="ECO:0000313" key="3">
    <source>
        <dbReference type="Proteomes" id="UP001281410"/>
    </source>
</evidence>
<reference evidence="2" key="1">
    <citation type="journal article" date="2023" name="Plant J.">
        <title>Genome sequences and population genomics provide insights into the demographic history, inbreeding, and mutation load of two 'living fossil' tree species of Dipteronia.</title>
        <authorList>
            <person name="Feng Y."/>
            <person name="Comes H.P."/>
            <person name="Chen J."/>
            <person name="Zhu S."/>
            <person name="Lu R."/>
            <person name="Zhang X."/>
            <person name="Li P."/>
            <person name="Qiu J."/>
            <person name="Olsen K.M."/>
            <person name="Qiu Y."/>
        </authorList>
    </citation>
    <scope>NUCLEOTIDE SEQUENCE</scope>
    <source>
        <strain evidence="2">NBL</strain>
    </source>
</reference>
<dbReference type="CDD" id="cd06222">
    <property type="entry name" value="RNase_H_like"/>
    <property type="match status" value="1"/>
</dbReference>
<organism evidence="2 3">
    <name type="scientific">Dipteronia sinensis</name>
    <dbReference type="NCBI Taxonomy" id="43782"/>
    <lineage>
        <taxon>Eukaryota</taxon>
        <taxon>Viridiplantae</taxon>
        <taxon>Streptophyta</taxon>
        <taxon>Embryophyta</taxon>
        <taxon>Tracheophyta</taxon>
        <taxon>Spermatophyta</taxon>
        <taxon>Magnoliopsida</taxon>
        <taxon>eudicotyledons</taxon>
        <taxon>Gunneridae</taxon>
        <taxon>Pentapetalae</taxon>
        <taxon>rosids</taxon>
        <taxon>malvids</taxon>
        <taxon>Sapindales</taxon>
        <taxon>Sapindaceae</taxon>
        <taxon>Hippocastanoideae</taxon>
        <taxon>Acereae</taxon>
        <taxon>Dipteronia</taxon>
    </lineage>
</organism>
<dbReference type="EMBL" id="JANJYJ010000001">
    <property type="protein sequence ID" value="KAK3229701.1"/>
    <property type="molecule type" value="Genomic_DNA"/>
</dbReference>
<dbReference type="PANTHER" id="PTHR47074:SF48">
    <property type="entry name" value="POLYNUCLEOTIDYL TRANSFERASE, RIBONUCLEASE H-LIKE SUPERFAMILY PROTEIN"/>
    <property type="match status" value="1"/>
</dbReference>
<keyword evidence="3" id="KW-1185">Reference proteome</keyword>
<dbReference type="PANTHER" id="PTHR47074">
    <property type="entry name" value="BNAC02G40300D PROTEIN"/>
    <property type="match status" value="1"/>
</dbReference>
<gene>
    <name evidence="2" type="ORF">Dsin_001582</name>
</gene>
<feature type="domain" description="RNase H type-1" evidence="1">
    <location>
        <begin position="350"/>
        <end position="428"/>
    </location>
</feature>
<proteinExistence type="predicted"/>
<comment type="caution">
    <text evidence="2">The sequence shown here is derived from an EMBL/GenBank/DDBJ whole genome shotgun (WGS) entry which is preliminary data.</text>
</comment>
<name>A0AAE0EIL3_9ROSI</name>
<dbReference type="GO" id="GO:0004523">
    <property type="term" value="F:RNA-DNA hybrid ribonuclease activity"/>
    <property type="evidence" value="ECO:0007669"/>
    <property type="project" value="InterPro"/>
</dbReference>
<dbReference type="InterPro" id="IPR002156">
    <property type="entry name" value="RNaseH_domain"/>
</dbReference>
<dbReference type="Pfam" id="PF13456">
    <property type="entry name" value="RVT_3"/>
    <property type="match status" value="1"/>
</dbReference>
<sequence length="455" mass="52030">MIAYFLQKLEILSVYVIRRILEDYSSASDQLVNFSKSVVGMSKVISYSEGDRLVAIIGVMRVRCHERFWWGSTETTKKMYWASWKRLCGNKNAGGLGFRNISVFSQALLTKQGWRLIKFPNSLPTSSFLKADRKQMDSIWSSLCWGRDLLEYGSRWRVGSGTSIRIYEDRWLHRPVIFKVISPCVHDNVILVSQLRSESDGWNNQLVRQLFFKEDTEMILSIPLSYTFRDDFLTWHYTTDGEYTDTRDNYTYALGMCKVEGGSVQLWLYEGFMVVEFFTLQGFLHFLCPEYPSANMKDVVGWSINYLAIFKEAKDVVDLVQKRLVVAEEVRWEPPTERLYKINTDGSIQAVAILRGIEFAKDMGLLPEVVKSDTLGVVKLINAGSIISADLGFVLSDILHNLSNVDIEPVLYVSRKANMVAHSISKMALSISQDCFWVEEFPPSVGNLVLRGLPL</sequence>
<dbReference type="GO" id="GO:0003676">
    <property type="term" value="F:nucleic acid binding"/>
    <property type="evidence" value="ECO:0007669"/>
    <property type="project" value="InterPro"/>
</dbReference>
<protein>
    <recommendedName>
        <fullName evidence="1">RNase H type-1 domain-containing protein</fullName>
    </recommendedName>
</protein>
<accession>A0AAE0EIL3</accession>
<dbReference type="AlphaFoldDB" id="A0AAE0EIL3"/>
<dbReference type="InterPro" id="IPR044730">
    <property type="entry name" value="RNase_H-like_dom_plant"/>
</dbReference>
<evidence type="ECO:0000259" key="1">
    <source>
        <dbReference type="Pfam" id="PF13456"/>
    </source>
</evidence>
<dbReference type="InterPro" id="IPR052929">
    <property type="entry name" value="RNase_H-like_EbsB-rel"/>
</dbReference>
<evidence type="ECO:0000313" key="2">
    <source>
        <dbReference type="EMBL" id="KAK3229701.1"/>
    </source>
</evidence>